<keyword evidence="3" id="KW-1133">Transmembrane helix</keyword>
<keyword evidence="4" id="KW-0472">Membrane</keyword>
<evidence type="ECO:0000256" key="2">
    <source>
        <dbReference type="ARBA" id="ARBA00022692"/>
    </source>
</evidence>
<protein>
    <submittedName>
        <fullName evidence="5">Uncharacterized protein</fullName>
    </submittedName>
</protein>
<dbReference type="GO" id="GO:0004888">
    <property type="term" value="F:transmembrane signaling receptor activity"/>
    <property type="evidence" value="ECO:0007669"/>
    <property type="project" value="TreeGrafter"/>
</dbReference>
<evidence type="ECO:0000256" key="3">
    <source>
        <dbReference type="ARBA" id="ARBA00022989"/>
    </source>
</evidence>
<evidence type="ECO:0000313" key="6">
    <source>
        <dbReference type="Proteomes" id="UP000694403"/>
    </source>
</evidence>
<dbReference type="GO" id="GO:0012505">
    <property type="term" value="C:endomembrane system"/>
    <property type="evidence" value="ECO:0007669"/>
    <property type="project" value="UniProtKB-SubCell"/>
</dbReference>
<dbReference type="AlphaFoldDB" id="A0A8C3S8R2"/>
<reference evidence="5" key="2">
    <citation type="submission" date="2025-09" db="UniProtKB">
        <authorList>
            <consortium name="Ensembl"/>
        </authorList>
    </citation>
    <scope>IDENTIFICATION</scope>
</reference>
<name>A0A8C3S8R2_CHESE</name>
<evidence type="ECO:0000256" key="4">
    <source>
        <dbReference type="ARBA" id="ARBA00023136"/>
    </source>
</evidence>
<proteinExistence type="predicted"/>
<dbReference type="PANTHER" id="PTHR12625:SF2">
    <property type="entry name" value="PROTEIN LMBR1L"/>
    <property type="match status" value="1"/>
</dbReference>
<keyword evidence="2" id="KW-0812">Transmembrane</keyword>
<dbReference type="PANTHER" id="PTHR12625">
    <property type="entry name" value="LIPOCALIN-1 INTERACTING MEMBRANE RECEPTOR LIMR"/>
    <property type="match status" value="1"/>
</dbReference>
<dbReference type="GO" id="GO:0005886">
    <property type="term" value="C:plasma membrane"/>
    <property type="evidence" value="ECO:0007669"/>
    <property type="project" value="TreeGrafter"/>
</dbReference>
<dbReference type="Ensembl" id="ENSCSRT00000010865.1">
    <property type="protein sequence ID" value="ENSCSRP00000010486.1"/>
    <property type="gene ID" value="ENSCSRG00000007850.1"/>
</dbReference>
<dbReference type="Proteomes" id="UP000694403">
    <property type="component" value="Unplaced"/>
</dbReference>
<sequence length="105" mass="10852">MVSSVVGFYSSPMFTRLLPVRQDTPMTKIIGNCVSLLVLSSALPVFSRTLGESPAAVLGSGAPRAPRAGLRGSRYAHPPPCATAPSWRPIRVAGGWSSGAAAMGL</sequence>
<evidence type="ECO:0000256" key="1">
    <source>
        <dbReference type="ARBA" id="ARBA00004127"/>
    </source>
</evidence>
<dbReference type="GO" id="GO:0007165">
    <property type="term" value="P:signal transduction"/>
    <property type="evidence" value="ECO:0007669"/>
    <property type="project" value="TreeGrafter"/>
</dbReference>
<dbReference type="InterPro" id="IPR008075">
    <property type="entry name" value="LIMR"/>
</dbReference>
<organism evidence="5 6">
    <name type="scientific">Chelydra serpentina</name>
    <name type="common">Snapping turtle</name>
    <name type="synonym">Testudo serpentina</name>
    <dbReference type="NCBI Taxonomy" id="8475"/>
    <lineage>
        <taxon>Eukaryota</taxon>
        <taxon>Metazoa</taxon>
        <taxon>Chordata</taxon>
        <taxon>Craniata</taxon>
        <taxon>Vertebrata</taxon>
        <taxon>Euteleostomi</taxon>
        <taxon>Archelosauria</taxon>
        <taxon>Testudinata</taxon>
        <taxon>Testudines</taxon>
        <taxon>Cryptodira</taxon>
        <taxon>Durocryptodira</taxon>
        <taxon>Americhelydia</taxon>
        <taxon>Chelydroidea</taxon>
        <taxon>Chelydridae</taxon>
        <taxon>Chelydra</taxon>
    </lineage>
</organism>
<reference evidence="5" key="1">
    <citation type="submission" date="2025-08" db="UniProtKB">
        <authorList>
            <consortium name="Ensembl"/>
        </authorList>
    </citation>
    <scope>IDENTIFICATION</scope>
</reference>
<comment type="subcellular location">
    <subcellularLocation>
        <location evidence="1">Endomembrane system</location>
        <topology evidence="1">Multi-pass membrane protein</topology>
    </subcellularLocation>
</comment>
<dbReference type="GO" id="GO:0006898">
    <property type="term" value="P:receptor-mediated endocytosis"/>
    <property type="evidence" value="ECO:0007669"/>
    <property type="project" value="TreeGrafter"/>
</dbReference>
<evidence type="ECO:0000313" key="5">
    <source>
        <dbReference type="Ensembl" id="ENSCSRP00000010486.1"/>
    </source>
</evidence>
<keyword evidence="6" id="KW-1185">Reference proteome</keyword>
<accession>A0A8C3S8R2</accession>